<reference evidence="2 3" key="1">
    <citation type="submission" date="2013-09" db="EMBL/GenBank/DDBJ databases">
        <authorList>
            <person name="Zeng Z."/>
            <person name="Chen C."/>
        </authorList>
    </citation>
    <scope>NUCLEOTIDE SEQUENCE [LARGE SCALE GENOMIC DNA]</scope>
    <source>
        <strain evidence="2 3">GH29-5</strain>
    </source>
</reference>
<proteinExistence type="predicted"/>
<dbReference type="OrthoDB" id="1364845at2"/>
<dbReference type="EMBL" id="JRLW01000058">
    <property type="protein sequence ID" value="KGO85041.1"/>
    <property type="molecule type" value="Genomic_DNA"/>
</dbReference>
<sequence length="162" mass="18984">MIKYIEKYWIIIALVFIIFAFIKPSICFLILGLVFLIFSIESYKFNKYIYLKGVKCSAKILTYESDYEGHKTPIIEFKIASGEIISEKPYFYASTDFSKIRTYKNKINQNVNILYDPKNPKRFVIQSEEEFSYTVLMLFFFISIASIAIAICDLFGVININY</sequence>
<protein>
    <recommendedName>
        <fullName evidence="4">DUF3592 domain-containing protein</fullName>
    </recommendedName>
</protein>
<keyword evidence="1" id="KW-1133">Transmembrane helix</keyword>
<feature type="transmembrane region" description="Helical" evidence="1">
    <location>
        <begin position="12"/>
        <end position="38"/>
    </location>
</feature>
<evidence type="ECO:0000313" key="3">
    <source>
        <dbReference type="Proteomes" id="UP000030121"/>
    </source>
</evidence>
<name>A0A0A2M0B3_9FLAO</name>
<keyword evidence="1" id="KW-0472">Membrane</keyword>
<feature type="transmembrane region" description="Helical" evidence="1">
    <location>
        <begin position="131"/>
        <end position="158"/>
    </location>
</feature>
<keyword evidence="3" id="KW-1185">Reference proteome</keyword>
<accession>A0A0A2M0B3</accession>
<gene>
    <name evidence="2" type="ORF">Q764_14260</name>
</gene>
<dbReference type="eggNOG" id="ENOG5033YV8">
    <property type="taxonomic scope" value="Bacteria"/>
</dbReference>
<comment type="caution">
    <text evidence="2">The sequence shown here is derived from an EMBL/GenBank/DDBJ whole genome shotgun (WGS) entry which is preliminary data.</text>
</comment>
<evidence type="ECO:0000313" key="2">
    <source>
        <dbReference type="EMBL" id="KGO85041.1"/>
    </source>
</evidence>
<dbReference type="AlphaFoldDB" id="A0A0A2M0B3"/>
<dbReference type="RefSeq" id="WP_026980961.1">
    <property type="nucleotide sequence ID" value="NZ_AUCZ01000020.1"/>
</dbReference>
<keyword evidence="1" id="KW-0812">Transmembrane</keyword>
<evidence type="ECO:0000256" key="1">
    <source>
        <dbReference type="SAM" id="Phobius"/>
    </source>
</evidence>
<organism evidence="2 3">
    <name type="scientific">Flavobacterium suncheonense GH29-5 = DSM 17707</name>
    <dbReference type="NCBI Taxonomy" id="1121899"/>
    <lineage>
        <taxon>Bacteria</taxon>
        <taxon>Pseudomonadati</taxon>
        <taxon>Bacteroidota</taxon>
        <taxon>Flavobacteriia</taxon>
        <taxon>Flavobacteriales</taxon>
        <taxon>Flavobacteriaceae</taxon>
        <taxon>Flavobacterium</taxon>
    </lineage>
</organism>
<evidence type="ECO:0008006" key="4">
    <source>
        <dbReference type="Google" id="ProtNLM"/>
    </source>
</evidence>
<dbReference type="Proteomes" id="UP000030121">
    <property type="component" value="Unassembled WGS sequence"/>
</dbReference>